<dbReference type="InterPro" id="IPR001303">
    <property type="entry name" value="Aldolase_II/adducin_N"/>
</dbReference>
<gene>
    <name evidence="3" type="ORF">OAUR00152_LOCUS2812</name>
</gene>
<dbReference type="AlphaFoldDB" id="A0A7S4M8D1"/>
<proteinExistence type="predicted"/>
<dbReference type="PANTHER" id="PTHR10672">
    <property type="entry name" value="ADDUCIN"/>
    <property type="match status" value="1"/>
</dbReference>
<dbReference type="InterPro" id="IPR036409">
    <property type="entry name" value="Aldolase_II/adducin_N_sf"/>
</dbReference>
<evidence type="ECO:0000256" key="1">
    <source>
        <dbReference type="SAM" id="MobiDB-lite"/>
    </source>
</evidence>
<evidence type="ECO:0000313" key="3">
    <source>
        <dbReference type="EMBL" id="CAE2206396.1"/>
    </source>
</evidence>
<dbReference type="GO" id="GO:0051015">
    <property type="term" value="F:actin filament binding"/>
    <property type="evidence" value="ECO:0007669"/>
    <property type="project" value="TreeGrafter"/>
</dbReference>
<reference evidence="3" key="1">
    <citation type="submission" date="2021-01" db="EMBL/GenBank/DDBJ databases">
        <authorList>
            <person name="Corre E."/>
            <person name="Pelletier E."/>
            <person name="Niang G."/>
            <person name="Scheremetjew M."/>
            <person name="Finn R."/>
            <person name="Kale V."/>
            <person name="Holt S."/>
            <person name="Cochrane G."/>
            <person name="Meng A."/>
            <person name="Brown T."/>
            <person name="Cohen L."/>
        </authorList>
    </citation>
    <scope>NUCLEOTIDE SEQUENCE</scope>
    <source>
        <strain evidence="3">Isolate 1302-5</strain>
    </source>
</reference>
<name>A0A7S4M8D1_9STRA</name>
<accession>A0A7S4M8D1</accession>
<feature type="region of interest" description="Disordered" evidence="1">
    <location>
        <begin position="91"/>
        <end position="127"/>
    </location>
</feature>
<dbReference type="SUPFAM" id="SSF53639">
    <property type="entry name" value="AraD/HMP-PK domain-like"/>
    <property type="match status" value="1"/>
</dbReference>
<evidence type="ECO:0000259" key="2">
    <source>
        <dbReference type="SMART" id="SM01007"/>
    </source>
</evidence>
<dbReference type="PANTHER" id="PTHR10672:SF3">
    <property type="entry name" value="PROTEIN HU-LI TAI SHAO"/>
    <property type="match status" value="1"/>
</dbReference>
<protein>
    <recommendedName>
        <fullName evidence="2">Class II aldolase/adducin N-terminal domain-containing protein</fullName>
    </recommendedName>
</protein>
<dbReference type="Pfam" id="PF00596">
    <property type="entry name" value="Aldolase_II"/>
    <property type="match status" value="1"/>
</dbReference>
<feature type="compositionally biased region" description="Low complexity" evidence="1">
    <location>
        <begin position="97"/>
        <end position="106"/>
    </location>
</feature>
<dbReference type="GO" id="GO:0005856">
    <property type="term" value="C:cytoskeleton"/>
    <property type="evidence" value="ECO:0007669"/>
    <property type="project" value="TreeGrafter"/>
</dbReference>
<dbReference type="Gene3D" id="3.40.225.10">
    <property type="entry name" value="Class II aldolase/adducin N-terminal domain"/>
    <property type="match status" value="1"/>
</dbReference>
<dbReference type="NCBIfam" id="NF005451">
    <property type="entry name" value="PRK07044.1"/>
    <property type="match status" value="1"/>
</dbReference>
<dbReference type="SMART" id="SM01007">
    <property type="entry name" value="Aldolase_II"/>
    <property type="match status" value="1"/>
</dbReference>
<dbReference type="EMBL" id="HBKQ01004122">
    <property type="protein sequence ID" value="CAE2206396.1"/>
    <property type="molecule type" value="Transcribed_RNA"/>
</dbReference>
<sequence length="405" mass="44510">MLAFGTCLCGPAEAAAFGTSPSPASTLSSVSFVGARSSISLDGESTIFRVRLSATAKASATDAMSTSSTDLASYAAEGLNIRFTEHQQQLQREKQQQEPQQQQQQLRQEEEEEETYSLNAYPDPPPGCPFSPAEWKQRCALAVSYRAAFMEDWHMNIFNHITLKVEGSDAEPSGPHFLLNDYGMGFDEITASSLLKVTLDGTQVGPSRGRVFKPGYVLHSAVHGARDDVHAVWHCHHIDATAVCQTKTGLLPLSQEATFALAKGLSYHPYEGSANSEEERPRIIANLGPTNKVLILEDHGPLVAGENLEEAFSSMWFLTRACQYQVRSTSSVGGDLSRIHVPCEETRDEMDRRAEKFDEAPAIKVECKESGEENEVVEKHDTEGLMFACARRAAERKFGAENVYI</sequence>
<organism evidence="3">
    <name type="scientific">Odontella aurita</name>
    <dbReference type="NCBI Taxonomy" id="265563"/>
    <lineage>
        <taxon>Eukaryota</taxon>
        <taxon>Sar</taxon>
        <taxon>Stramenopiles</taxon>
        <taxon>Ochrophyta</taxon>
        <taxon>Bacillariophyta</taxon>
        <taxon>Mediophyceae</taxon>
        <taxon>Biddulphiophycidae</taxon>
        <taxon>Eupodiscales</taxon>
        <taxon>Odontellaceae</taxon>
        <taxon>Odontella</taxon>
    </lineage>
</organism>
<dbReference type="InterPro" id="IPR051017">
    <property type="entry name" value="Aldolase-II_Adducin_sf"/>
</dbReference>
<feature type="domain" description="Class II aldolase/adducin N-terminal" evidence="2">
    <location>
        <begin position="139"/>
        <end position="326"/>
    </location>
</feature>